<comment type="caution">
    <text evidence="1">The sequence shown here is derived from an EMBL/GenBank/DDBJ whole genome shotgun (WGS) entry which is preliminary data.</text>
</comment>
<protein>
    <submittedName>
        <fullName evidence="1">Uncharacterized protein</fullName>
    </submittedName>
</protein>
<proteinExistence type="predicted"/>
<gene>
    <name evidence="1" type="ORF">ACFQ39_04265</name>
</gene>
<keyword evidence="2" id="KW-1185">Reference proteome</keyword>
<sequence>MKTLLSHCTVMILLISMSCGTSKKTAEITDPNVGNWEIVVNDTPMGTINGVINIEKVDNNYVGKLISDSGAIELQNLQIISGNMSAYFDYEGSEFNLSGSIVGEEFNGEVSGMGYSFNTTGKKQVTSESSQ</sequence>
<reference evidence="2" key="1">
    <citation type="journal article" date="2019" name="Int. J. Syst. Evol. Microbiol.">
        <title>The Global Catalogue of Microorganisms (GCM) 10K type strain sequencing project: providing services to taxonomists for standard genome sequencing and annotation.</title>
        <authorList>
            <consortium name="The Broad Institute Genomics Platform"/>
            <consortium name="The Broad Institute Genome Sequencing Center for Infectious Disease"/>
            <person name="Wu L."/>
            <person name="Ma J."/>
        </authorList>
    </citation>
    <scope>NUCLEOTIDE SEQUENCE [LARGE SCALE GENOMIC DNA]</scope>
    <source>
        <strain evidence="2">CCUG 61485</strain>
    </source>
</reference>
<evidence type="ECO:0000313" key="1">
    <source>
        <dbReference type="EMBL" id="MFD1314818.1"/>
    </source>
</evidence>
<dbReference type="Proteomes" id="UP001597201">
    <property type="component" value="Unassembled WGS sequence"/>
</dbReference>
<dbReference type="PROSITE" id="PS51257">
    <property type="entry name" value="PROKAR_LIPOPROTEIN"/>
    <property type="match status" value="1"/>
</dbReference>
<dbReference type="RefSeq" id="WP_377176744.1">
    <property type="nucleotide sequence ID" value="NZ_JBHTMY010000002.1"/>
</dbReference>
<accession>A0ABW3Y2R5</accession>
<dbReference type="EMBL" id="JBHTMY010000002">
    <property type="protein sequence ID" value="MFD1314818.1"/>
    <property type="molecule type" value="Genomic_DNA"/>
</dbReference>
<organism evidence="1 2">
    <name type="scientific">Namhaeicola litoreus</name>
    <dbReference type="NCBI Taxonomy" id="1052145"/>
    <lineage>
        <taxon>Bacteria</taxon>
        <taxon>Pseudomonadati</taxon>
        <taxon>Bacteroidota</taxon>
        <taxon>Flavobacteriia</taxon>
        <taxon>Flavobacteriales</taxon>
        <taxon>Flavobacteriaceae</taxon>
        <taxon>Namhaeicola</taxon>
    </lineage>
</organism>
<name>A0ABW3Y2R5_9FLAO</name>
<evidence type="ECO:0000313" key="2">
    <source>
        <dbReference type="Proteomes" id="UP001597201"/>
    </source>
</evidence>